<name>A0A452V3K0_URSMA</name>
<keyword evidence="1" id="KW-0812">Transmembrane</keyword>
<reference evidence="2" key="1">
    <citation type="submission" date="2019-03" db="UniProtKB">
        <authorList>
            <consortium name="Ensembl"/>
        </authorList>
    </citation>
    <scope>IDENTIFICATION</scope>
</reference>
<organism evidence="2">
    <name type="scientific">Ursus maritimus</name>
    <name type="common">Polar bear</name>
    <name type="synonym">Thalarctos maritimus</name>
    <dbReference type="NCBI Taxonomy" id="29073"/>
    <lineage>
        <taxon>Eukaryota</taxon>
        <taxon>Metazoa</taxon>
        <taxon>Chordata</taxon>
        <taxon>Craniata</taxon>
        <taxon>Vertebrata</taxon>
        <taxon>Euteleostomi</taxon>
        <taxon>Mammalia</taxon>
        <taxon>Eutheria</taxon>
        <taxon>Laurasiatheria</taxon>
        <taxon>Carnivora</taxon>
        <taxon>Caniformia</taxon>
        <taxon>Ursidae</taxon>
        <taxon>Ursus</taxon>
    </lineage>
</organism>
<proteinExistence type="predicted"/>
<protein>
    <submittedName>
        <fullName evidence="2">Uncharacterized protein</fullName>
    </submittedName>
</protein>
<feature type="transmembrane region" description="Helical" evidence="1">
    <location>
        <begin position="50"/>
        <end position="69"/>
    </location>
</feature>
<keyword evidence="1" id="KW-0472">Membrane</keyword>
<dbReference type="AlphaFoldDB" id="A0A452V3K0"/>
<accession>A0A452V3K0</accession>
<keyword evidence="1" id="KW-1133">Transmembrane helix</keyword>
<sequence length="240" mass="25532">QALLGPPFWLRPHLTCGVLAPLLLAVLCRHPVLPVPTCPTPGDLSGHLLAYLSLSPVFVIVGFVTLIIFKRELHTISFLGGLALNEGVNWLIKHVIQEPRPCGGRARAVGSGGSPVGTCQGGLHPPILLCSLSPRPPHGSGHQVRDALQPFPIYVVLLRLFLPFPVFKVRVCPGRGGPELAQAGHCQGLTLSSLDSLWTGAWPLSRVGGAADKEKVPRQHLDGTRGCLGGLGSRRWAEAV</sequence>
<evidence type="ECO:0000256" key="1">
    <source>
        <dbReference type="SAM" id="Phobius"/>
    </source>
</evidence>
<evidence type="ECO:0000313" key="2">
    <source>
        <dbReference type="Ensembl" id="ENSUMAP00000028037"/>
    </source>
</evidence>
<dbReference type="Ensembl" id="ENSUMAT00000033164.1">
    <property type="protein sequence ID" value="ENSUMAP00000028037.1"/>
    <property type="gene ID" value="ENSUMAG00000020366.1"/>
</dbReference>
<dbReference type="GeneTree" id="ENSGT00940000181442"/>
<dbReference type="UniPathway" id="UPA00378"/>